<reference evidence="1" key="1">
    <citation type="journal article" date="2014" name="Front. Microbiol.">
        <title>High frequency of phylogenetically diverse reductive dehalogenase-homologous genes in deep subseafloor sedimentary metagenomes.</title>
        <authorList>
            <person name="Kawai M."/>
            <person name="Futagami T."/>
            <person name="Toyoda A."/>
            <person name="Takaki Y."/>
            <person name="Nishi S."/>
            <person name="Hori S."/>
            <person name="Arai W."/>
            <person name="Tsubouchi T."/>
            <person name="Morono Y."/>
            <person name="Uchiyama I."/>
            <person name="Ito T."/>
            <person name="Fujiyama A."/>
            <person name="Inagaki F."/>
            <person name="Takami H."/>
        </authorList>
    </citation>
    <scope>NUCLEOTIDE SEQUENCE</scope>
    <source>
        <strain evidence="1">Expedition CK06-06</strain>
    </source>
</reference>
<gene>
    <name evidence="1" type="ORF">S01H1_78584</name>
</gene>
<name>X0XU77_9ZZZZ</name>
<dbReference type="EMBL" id="BARS01052898">
    <property type="protein sequence ID" value="GAG46794.1"/>
    <property type="molecule type" value="Genomic_DNA"/>
</dbReference>
<proteinExistence type="predicted"/>
<accession>X0XU77</accession>
<sequence>MTLTIDERIVRIEKKISCMDVVLKQLQEYLHTLRIENDAVRGKLHELTDVQGKVNELWLSR</sequence>
<comment type="caution">
    <text evidence="1">The sequence shown here is derived from an EMBL/GenBank/DDBJ whole genome shotgun (WGS) entry which is preliminary data.</text>
</comment>
<dbReference type="AlphaFoldDB" id="X0XU77"/>
<evidence type="ECO:0000313" key="1">
    <source>
        <dbReference type="EMBL" id="GAG46794.1"/>
    </source>
</evidence>
<organism evidence="1">
    <name type="scientific">marine sediment metagenome</name>
    <dbReference type="NCBI Taxonomy" id="412755"/>
    <lineage>
        <taxon>unclassified sequences</taxon>
        <taxon>metagenomes</taxon>
        <taxon>ecological metagenomes</taxon>
    </lineage>
</organism>
<protein>
    <submittedName>
        <fullName evidence="1">Uncharacterized protein</fullName>
    </submittedName>
</protein>